<feature type="domain" description="BMERB" evidence="3">
    <location>
        <begin position="82"/>
        <end position="234"/>
    </location>
</feature>
<reference evidence="4" key="1">
    <citation type="submission" date="2023-07" db="EMBL/GenBank/DDBJ databases">
        <title>Chromosome-level Genome Assembly of Striped Snakehead (Channa striata).</title>
        <authorList>
            <person name="Liu H."/>
        </authorList>
    </citation>
    <scope>NUCLEOTIDE SEQUENCE</scope>
    <source>
        <strain evidence="4">Gz</strain>
        <tissue evidence="4">Muscle</tissue>
    </source>
</reference>
<dbReference type="EMBL" id="JAUPFM010000013">
    <property type="protein sequence ID" value="KAK2833219.1"/>
    <property type="molecule type" value="Genomic_DNA"/>
</dbReference>
<accession>A0AA88MA80</accession>
<sequence>MKERMRQSNRSLNSNFSQKPQPTSGNLEFKHGRPLPANPPPRRPAVESISSPATASANGGNPSGAKKGKYLSPTNTSKTEMRSPSVKSYHMAAEQIERQLNEIETNLAQLEKEGVELEKRLRSCEEEGEGDILMDPLMVDWFNLIRQKQMYIRKESELVYIARTQELEQQQPDVEGELRRLLEKPDHLKSRDEQQQEKKLMQRLMEIVEGRNAIVVGLDEDRLREVEEDQQLNEMMKSLGVKKAKHKRKSSISKLFRRRIKRRVE</sequence>
<dbReference type="AlphaFoldDB" id="A0AA88MA80"/>
<organism evidence="4 5">
    <name type="scientific">Channa striata</name>
    <name type="common">Snakehead murrel</name>
    <name type="synonym">Ophicephalus striatus</name>
    <dbReference type="NCBI Taxonomy" id="64152"/>
    <lineage>
        <taxon>Eukaryota</taxon>
        <taxon>Metazoa</taxon>
        <taxon>Chordata</taxon>
        <taxon>Craniata</taxon>
        <taxon>Vertebrata</taxon>
        <taxon>Euteleostomi</taxon>
        <taxon>Actinopterygii</taxon>
        <taxon>Neopterygii</taxon>
        <taxon>Teleostei</taxon>
        <taxon>Neoteleostei</taxon>
        <taxon>Acanthomorphata</taxon>
        <taxon>Anabantaria</taxon>
        <taxon>Anabantiformes</taxon>
        <taxon>Channoidei</taxon>
        <taxon>Channidae</taxon>
        <taxon>Channa</taxon>
    </lineage>
</organism>
<keyword evidence="1" id="KW-0175">Coiled coil</keyword>
<comment type="caution">
    <text evidence="4">The sequence shown here is derived from an EMBL/GenBank/DDBJ whole genome shotgun (WGS) entry which is preliminary data.</text>
</comment>
<dbReference type="InterPro" id="IPR050540">
    <property type="entry name" value="F-actin_Monoox_Mical"/>
</dbReference>
<dbReference type="PANTHER" id="PTHR23167">
    <property type="entry name" value="CALPONIN HOMOLOGY DOMAIN-CONTAINING PROTEIN DDB_G0272472-RELATED"/>
    <property type="match status" value="1"/>
</dbReference>
<feature type="compositionally biased region" description="Polar residues" evidence="2">
    <location>
        <begin position="8"/>
        <end position="26"/>
    </location>
</feature>
<name>A0AA88MA80_CHASR</name>
<dbReference type="SMART" id="SM01203">
    <property type="entry name" value="DUF3585"/>
    <property type="match status" value="1"/>
</dbReference>
<protein>
    <recommendedName>
        <fullName evidence="3">BMERB domain-containing protein</fullName>
    </recommendedName>
</protein>
<evidence type="ECO:0000313" key="5">
    <source>
        <dbReference type="Proteomes" id="UP001187415"/>
    </source>
</evidence>
<dbReference type="Pfam" id="PF12130">
    <property type="entry name" value="bMERB_dom"/>
    <property type="match status" value="1"/>
</dbReference>
<evidence type="ECO:0000313" key="4">
    <source>
        <dbReference type="EMBL" id="KAK2833219.1"/>
    </source>
</evidence>
<feature type="coiled-coil region" evidence="1">
    <location>
        <begin position="164"/>
        <end position="211"/>
    </location>
</feature>
<evidence type="ECO:0000256" key="2">
    <source>
        <dbReference type="SAM" id="MobiDB-lite"/>
    </source>
</evidence>
<dbReference type="InterPro" id="IPR022735">
    <property type="entry name" value="bMERB_dom"/>
</dbReference>
<dbReference type="Proteomes" id="UP001187415">
    <property type="component" value="Unassembled WGS sequence"/>
</dbReference>
<feature type="compositionally biased region" description="Polar residues" evidence="2">
    <location>
        <begin position="48"/>
        <end position="60"/>
    </location>
</feature>
<feature type="region of interest" description="Disordered" evidence="2">
    <location>
        <begin position="1"/>
        <end position="88"/>
    </location>
</feature>
<keyword evidence="5" id="KW-1185">Reference proteome</keyword>
<dbReference type="PROSITE" id="PS51848">
    <property type="entry name" value="BMERB"/>
    <property type="match status" value="1"/>
</dbReference>
<gene>
    <name evidence="4" type="ORF">Q5P01_017108</name>
</gene>
<proteinExistence type="predicted"/>
<dbReference type="PANTHER" id="PTHR23167:SF87">
    <property type="entry name" value="MICAL-LIKE PROTEIN 2"/>
    <property type="match status" value="1"/>
</dbReference>
<evidence type="ECO:0000259" key="3">
    <source>
        <dbReference type="PROSITE" id="PS51848"/>
    </source>
</evidence>
<evidence type="ECO:0000256" key="1">
    <source>
        <dbReference type="SAM" id="Coils"/>
    </source>
</evidence>